<comment type="caution">
    <text evidence="3">The sequence shown here is derived from an EMBL/GenBank/DDBJ whole genome shotgun (WGS) entry which is preliminary data.</text>
</comment>
<dbReference type="EMBL" id="ACVC01000224">
    <property type="protein sequence ID" value="EFO61529.1"/>
    <property type="molecule type" value="Genomic_DNA"/>
</dbReference>
<feature type="signal peptide" evidence="2">
    <location>
        <begin position="1"/>
        <end position="18"/>
    </location>
</feature>
<feature type="chain" id="PRO_5003145282" evidence="2">
    <location>
        <begin position="19"/>
        <end position="467"/>
    </location>
</feature>
<keyword evidence="1" id="KW-1133">Transmembrane helix</keyword>
<dbReference type="SUPFAM" id="SSF57184">
    <property type="entry name" value="Growth factor receptor domain"/>
    <property type="match status" value="3"/>
</dbReference>
<keyword evidence="1" id="KW-0812">Transmembrane</keyword>
<dbReference type="OMA" id="HCRANQY"/>
<dbReference type="InterPro" id="IPR006212">
    <property type="entry name" value="Furin_repeat"/>
</dbReference>
<proteinExistence type="predicted"/>
<dbReference type="Proteomes" id="UP000008974">
    <property type="component" value="Unassembled WGS sequence"/>
</dbReference>
<protein>
    <submittedName>
        <fullName evidence="3">VSP</fullName>
    </submittedName>
</protein>
<dbReference type="PANTHER" id="PTHR23275">
    <property type="entry name" value="CABRIOLET.-RELATED"/>
    <property type="match status" value="1"/>
</dbReference>
<dbReference type="InterPro" id="IPR052798">
    <property type="entry name" value="Giardia_VSA"/>
</dbReference>
<reference evidence="3 4" key="1">
    <citation type="journal article" date="2010" name="BMC Genomics">
        <title>Genome analysis and comparative genomics of a Giardia intestinalis assemblage E isolate.</title>
        <authorList>
            <person name="Jerlstrom-Hultqvist J."/>
            <person name="Franzen O."/>
            <person name="Ankarklev J."/>
            <person name="Xu F."/>
            <person name="Nohynkova E."/>
            <person name="Andersson J.O."/>
            <person name="Svard S.G."/>
            <person name="Andersson B."/>
        </authorList>
    </citation>
    <scope>NUCLEOTIDE SEQUENCE [LARGE SCALE GENOMIC DNA]</scope>
    <source>
        <strain evidence="3 4">P15</strain>
    </source>
</reference>
<feature type="transmembrane region" description="Helical" evidence="1">
    <location>
        <begin position="438"/>
        <end position="462"/>
    </location>
</feature>
<evidence type="ECO:0000256" key="2">
    <source>
        <dbReference type="SAM" id="SignalP"/>
    </source>
</evidence>
<dbReference type="AlphaFoldDB" id="E1F7P6"/>
<gene>
    <name evidence="3" type="ORF">GLP15_4604</name>
</gene>
<accession>E1F7P6</accession>
<dbReference type="Gene3D" id="2.10.220.10">
    <property type="entry name" value="Hormone Receptor, Insulin-like Growth Factor Receptor 1, Chain A, domain 2"/>
    <property type="match status" value="1"/>
</dbReference>
<dbReference type="InterPro" id="IPR005127">
    <property type="entry name" value="Giardia_VSP"/>
</dbReference>
<dbReference type="PANTHER" id="PTHR23275:SF100">
    <property type="entry name" value="EGF-LIKE DOMAIN-CONTAINING PROTEIN"/>
    <property type="match status" value="1"/>
</dbReference>
<dbReference type="OrthoDB" id="300641at2759"/>
<evidence type="ECO:0000313" key="4">
    <source>
        <dbReference type="Proteomes" id="UP000008974"/>
    </source>
</evidence>
<dbReference type="InterPro" id="IPR009030">
    <property type="entry name" value="Growth_fac_rcpt_cys_sf"/>
</dbReference>
<name>E1F7P6_GIAIA</name>
<evidence type="ECO:0000256" key="1">
    <source>
        <dbReference type="SAM" id="Phobius"/>
    </source>
</evidence>
<dbReference type="VEuPathDB" id="GiardiaDB:GLP15_4604"/>
<dbReference type="SMART" id="SM00261">
    <property type="entry name" value="FU"/>
    <property type="match status" value="5"/>
</dbReference>
<keyword evidence="1" id="KW-0472">Membrane</keyword>
<keyword evidence="2" id="KW-0732">Signal</keyword>
<organism evidence="3 4">
    <name type="scientific">Giardia intestinalis (strain P15)</name>
    <name type="common">Giardia lamblia</name>
    <dbReference type="NCBI Taxonomy" id="658858"/>
    <lineage>
        <taxon>Eukaryota</taxon>
        <taxon>Metamonada</taxon>
        <taxon>Diplomonadida</taxon>
        <taxon>Hexamitidae</taxon>
        <taxon>Giardiinae</taxon>
        <taxon>Giardia</taxon>
    </lineage>
</organism>
<evidence type="ECO:0000313" key="3">
    <source>
        <dbReference type="EMBL" id="EFO61529.1"/>
    </source>
</evidence>
<dbReference type="Pfam" id="PF03302">
    <property type="entry name" value="VSP"/>
    <property type="match status" value="2"/>
</dbReference>
<sequence length="467" mass="48008">MLVGLLLVCAAIWANCAAGCKTCNPGDQACTECTDSSHNIQVDGKSCDANCPQNSAANDQKVCVCSADYSPVVGENRCERTPSVGCAAGCKTCNPGDQACTECTDSSHNIQVDGKSCDANCPQNSAANDQKVCVCSADYSPVVGENRCERTPSVGCNTPNCKACDNPKTDREVCTECNDNSYLTPTSQCVKDCTTISGYYGDTNEKKCRACNPECAECVGPANNQCSACPAGKSLEYGNSMYPNNGGTCGDACKTTGGSTGCKVCGSTIGETLYCSQCNNNDQAPLNGNCAVNTRAAFCATITSGACTKCNEGYFLKDGGCYQTDRQPGKQVCGTAGQGVCTKCANGLPADNGDCSGKKCHESCSTCNGIDEASCLICATGYYKENGSDSTAGPCKRCSERIPSCKQCTSPSAGSVICLESEAGTGGNVNKSGLSTGAIAGIAVAVIIVVGGLVGFLCWWFLCRGKA</sequence>